<evidence type="ECO:0000256" key="2">
    <source>
        <dbReference type="ARBA" id="ARBA00023015"/>
    </source>
</evidence>
<keyword evidence="4" id="KW-0804">Transcription</keyword>
<evidence type="ECO:0000313" key="9">
    <source>
        <dbReference type="Proteomes" id="UP000282971"/>
    </source>
</evidence>
<comment type="similarity">
    <text evidence="1">Belongs to the sigma-70 factor family. ECF subfamily.</text>
</comment>
<evidence type="ECO:0000256" key="3">
    <source>
        <dbReference type="ARBA" id="ARBA00023082"/>
    </source>
</evidence>
<name>A0A437M7U2_9SPHN</name>
<evidence type="ECO:0000256" key="5">
    <source>
        <dbReference type="SAM" id="MobiDB-lite"/>
    </source>
</evidence>
<dbReference type="InterPro" id="IPR013324">
    <property type="entry name" value="RNA_pol_sigma_r3/r4-like"/>
</dbReference>
<dbReference type="SUPFAM" id="SSF88659">
    <property type="entry name" value="Sigma3 and sigma4 domains of RNA polymerase sigma factors"/>
    <property type="match status" value="1"/>
</dbReference>
<dbReference type="InterPro" id="IPR007627">
    <property type="entry name" value="RNA_pol_sigma70_r2"/>
</dbReference>
<dbReference type="InterPro" id="IPR013249">
    <property type="entry name" value="RNA_pol_sigma70_r4_t2"/>
</dbReference>
<evidence type="ECO:0000256" key="4">
    <source>
        <dbReference type="ARBA" id="ARBA00023163"/>
    </source>
</evidence>
<proteinExistence type="inferred from homology"/>
<dbReference type="GO" id="GO:0003677">
    <property type="term" value="F:DNA binding"/>
    <property type="evidence" value="ECO:0007669"/>
    <property type="project" value="InterPro"/>
</dbReference>
<evidence type="ECO:0000259" key="6">
    <source>
        <dbReference type="Pfam" id="PF04542"/>
    </source>
</evidence>
<dbReference type="NCBIfam" id="TIGR02937">
    <property type="entry name" value="sigma70-ECF"/>
    <property type="match status" value="1"/>
</dbReference>
<dbReference type="GO" id="GO:0006352">
    <property type="term" value="P:DNA-templated transcription initiation"/>
    <property type="evidence" value="ECO:0007669"/>
    <property type="project" value="InterPro"/>
</dbReference>
<dbReference type="RefSeq" id="WP_127742308.1">
    <property type="nucleotide sequence ID" value="NZ_SACN01000001.1"/>
</dbReference>
<dbReference type="AlphaFoldDB" id="A0A437M7U2"/>
<gene>
    <name evidence="8" type="ORF">EOD43_06765</name>
</gene>
<dbReference type="PANTHER" id="PTHR43133:SF63">
    <property type="entry name" value="RNA POLYMERASE SIGMA FACTOR FECI-RELATED"/>
    <property type="match status" value="1"/>
</dbReference>
<keyword evidence="9" id="KW-1185">Reference proteome</keyword>
<dbReference type="Pfam" id="PF04542">
    <property type="entry name" value="Sigma70_r2"/>
    <property type="match status" value="1"/>
</dbReference>
<dbReference type="CDD" id="cd06171">
    <property type="entry name" value="Sigma70_r4"/>
    <property type="match status" value="1"/>
</dbReference>
<accession>A0A437M7U2</accession>
<dbReference type="EMBL" id="SACN01000001">
    <property type="protein sequence ID" value="RVT93564.1"/>
    <property type="molecule type" value="Genomic_DNA"/>
</dbReference>
<feature type="domain" description="RNA polymerase sigma factor 70 region 4 type 2" evidence="7">
    <location>
        <begin position="113"/>
        <end position="164"/>
    </location>
</feature>
<dbReference type="InterPro" id="IPR013325">
    <property type="entry name" value="RNA_pol_sigma_r2"/>
</dbReference>
<evidence type="ECO:0000256" key="1">
    <source>
        <dbReference type="ARBA" id="ARBA00010641"/>
    </source>
</evidence>
<keyword evidence="3" id="KW-0731">Sigma factor</keyword>
<dbReference type="Pfam" id="PF08281">
    <property type="entry name" value="Sigma70_r4_2"/>
    <property type="match status" value="1"/>
</dbReference>
<organism evidence="8 9">
    <name type="scientific">Sphingomonas crocodyli</name>
    <dbReference type="NCBI Taxonomy" id="1979270"/>
    <lineage>
        <taxon>Bacteria</taxon>
        <taxon>Pseudomonadati</taxon>
        <taxon>Pseudomonadota</taxon>
        <taxon>Alphaproteobacteria</taxon>
        <taxon>Sphingomonadales</taxon>
        <taxon>Sphingomonadaceae</taxon>
        <taxon>Sphingomonas</taxon>
    </lineage>
</organism>
<reference evidence="8 9" key="1">
    <citation type="submission" date="2019-01" db="EMBL/GenBank/DDBJ databases">
        <authorList>
            <person name="Chen W.-M."/>
        </authorList>
    </citation>
    <scope>NUCLEOTIDE SEQUENCE [LARGE SCALE GENOMIC DNA]</scope>
    <source>
        <strain evidence="8 9">CCP-7</strain>
    </source>
</reference>
<evidence type="ECO:0000259" key="7">
    <source>
        <dbReference type="Pfam" id="PF08281"/>
    </source>
</evidence>
<feature type="region of interest" description="Disordered" evidence="5">
    <location>
        <begin position="174"/>
        <end position="199"/>
    </location>
</feature>
<comment type="caution">
    <text evidence="8">The sequence shown here is derived from an EMBL/GenBank/DDBJ whole genome shotgun (WGS) entry which is preliminary data.</text>
</comment>
<dbReference type="PANTHER" id="PTHR43133">
    <property type="entry name" value="RNA POLYMERASE ECF-TYPE SIGMA FACTO"/>
    <property type="match status" value="1"/>
</dbReference>
<sequence>MALATPERALWLTRHVLVHEPELRSWLTRRSVPGLEVDDVIQETYAILAGLSSVEHIHNPRIYLFEVAKSVILQSFRKSRLVSFSALAEFDALLIPDDVPSPEAIASGRQELGRLAEMIEKLPPKCREAFVLRKVRGLSQREAAVAMNVSENTIEKHIGKALNMLGSIIGRGGNRDAAASNSHEPIQADGTDRAARDRR</sequence>
<dbReference type="Gene3D" id="1.10.10.10">
    <property type="entry name" value="Winged helix-like DNA-binding domain superfamily/Winged helix DNA-binding domain"/>
    <property type="match status" value="1"/>
</dbReference>
<dbReference type="SUPFAM" id="SSF88946">
    <property type="entry name" value="Sigma2 domain of RNA polymerase sigma factors"/>
    <property type="match status" value="1"/>
</dbReference>
<dbReference type="InterPro" id="IPR039425">
    <property type="entry name" value="RNA_pol_sigma-70-like"/>
</dbReference>
<dbReference type="OrthoDB" id="7268940at2"/>
<feature type="compositionally biased region" description="Basic and acidic residues" evidence="5">
    <location>
        <begin position="190"/>
        <end position="199"/>
    </location>
</feature>
<dbReference type="InterPro" id="IPR014284">
    <property type="entry name" value="RNA_pol_sigma-70_dom"/>
</dbReference>
<dbReference type="GO" id="GO:0016987">
    <property type="term" value="F:sigma factor activity"/>
    <property type="evidence" value="ECO:0007669"/>
    <property type="project" value="UniProtKB-KW"/>
</dbReference>
<feature type="domain" description="RNA polymerase sigma-70 region 2" evidence="6">
    <location>
        <begin position="19"/>
        <end position="80"/>
    </location>
</feature>
<protein>
    <submittedName>
        <fullName evidence="8">RNA polymerase sigma factor</fullName>
    </submittedName>
</protein>
<dbReference type="Proteomes" id="UP000282971">
    <property type="component" value="Unassembled WGS sequence"/>
</dbReference>
<dbReference type="InterPro" id="IPR036388">
    <property type="entry name" value="WH-like_DNA-bd_sf"/>
</dbReference>
<evidence type="ECO:0000313" key="8">
    <source>
        <dbReference type="EMBL" id="RVT93564.1"/>
    </source>
</evidence>
<keyword evidence="2" id="KW-0805">Transcription regulation</keyword>